<dbReference type="InterPro" id="IPR047952">
    <property type="entry name" value="Transpos_IS4"/>
</dbReference>
<evidence type="ECO:0000256" key="2">
    <source>
        <dbReference type="ARBA" id="ARBA00022578"/>
    </source>
</evidence>
<keyword evidence="2" id="KW-0815">Transposition</keyword>
<proteinExistence type="inferred from homology"/>
<dbReference type="RefSeq" id="WP_154420811.1">
    <property type="nucleotide sequence ID" value="NZ_VUNS01000045.1"/>
</dbReference>
<name>A0A844G9M5_9BACT</name>
<comment type="similarity">
    <text evidence="1">Belongs to the transposase 11 family.</text>
</comment>
<evidence type="ECO:0000313" key="7">
    <source>
        <dbReference type="Proteomes" id="UP000435649"/>
    </source>
</evidence>
<keyword evidence="3" id="KW-0238">DNA-binding</keyword>
<evidence type="ECO:0000256" key="1">
    <source>
        <dbReference type="ARBA" id="ARBA00010075"/>
    </source>
</evidence>
<dbReference type="NCBIfam" id="NF033592">
    <property type="entry name" value="transpos_IS4_1"/>
    <property type="match status" value="1"/>
</dbReference>
<dbReference type="GO" id="GO:0006313">
    <property type="term" value="P:DNA transposition"/>
    <property type="evidence" value="ECO:0007669"/>
    <property type="project" value="InterPro"/>
</dbReference>
<dbReference type="InterPro" id="IPR002559">
    <property type="entry name" value="Transposase_11"/>
</dbReference>
<keyword evidence="7" id="KW-1185">Reference proteome</keyword>
<dbReference type="GO" id="GO:0003677">
    <property type="term" value="F:DNA binding"/>
    <property type="evidence" value="ECO:0007669"/>
    <property type="project" value="UniProtKB-KW"/>
</dbReference>
<feature type="non-terminal residue" evidence="6">
    <location>
        <position position="1"/>
    </location>
</feature>
<keyword evidence="4" id="KW-0233">DNA recombination</keyword>
<evidence type="ECO:0000256" key="4">
    <source>
        <dbReference type="ARBA" id="ARBA00023172"/>
    </source>
</evidence>
<dbReference type="InterPro" id="IPR012337">
    <property type="entry name" value="RNaseH-like_sf"/>
</dbReference>
<protein>
    <submittedName>
        <fullName evidence="6">IS4 family transposase</fullName>
    </submittedName>
</protein>
<dbReference type="EMBL" id="VUNS01000045">
    <property type="protein sequence ID" value="MST99644.1"/>
    <property type="molecule type" value="Genomic_DNA"/>
</dbReference>
<feature type="domain" description="Transposase IS4-like" evidence="5">
    <location>
        <begin position="43"/>
        <end position="237"/>
    </location>
</feature>
<gene>
    <name evidence="6" type="ORF">FYJ85_21680</name>
</gene>
<evidence type="ECO:0000256" key="3">
    <source>
        <dbReference type="ARBA" id="ARBA00023125"/>
    </source>
</evidence>
<dbReference type="Gene3D" id="3.90.350.10">
    <property type="entry name" value="Transposase Inhibitor Protein From Tn5, Chain A, domain 1"/>
    <property type="match status" value="1"/>
</dbReference>
<dbReference type="GO" id="GO:0004803">
    <property type="term" value="F:transposase activity"/>
    <property type="evidence" value="ECO:0007669"/>
    <property type="project" value="InterPro"/>
</dbReference>
<dbReference type="PANTHER" id="PTHR33258">
    <property type="entry name" value="TRANSPOSASE INSL FOR INSERTION SEQUENCE ELEMENT IS186A-RELATED"/>
    <property type="match status" value="1"/>
</dbReference>
<organism evidence="6 7">
    <name type="scientific">Victivallis lenta</name>
    <dbReference type="NCBI Taxonomy" id="2606640"/>
    <lineage>
        <taxon>Bacteria</taxon>
        <taxon>Pseudomonadati</taxon>
        <taxon>Lentisphaerota</taxon>
        <taxon>Lentisphaeria</taxon>
        <taxon>Victivallales</taxon>
        <taxon>Victivallaceae</taxon>
        <taxon>Victivallis</taxon>
    </lineage>
</organism>
<reference evidence="6 7" key="1">
    <citation type="submission" date="2019-08" db="EMBL/GenBank/DDBJ databases">
        <title>In-depth cultivation of the pig gut microbiome towards novel bacterial diversity and tailored functional studies.</title>
        <authorList>
            <person name="Wylensek D."/>
            <person name="Hitch T.C.A."/>
            <person name="Clavel T."/>
        </authorList>
    </citation>
    <scope>NUCLEOTIDE SEQUENCE [LARGE SCALE GENOMIC DNA]</scope>
    <source>
        <strain evidence="6 7">BBE-744-WT-12</strain>
    </source>
</reference>
<evidence type="ECO:0000259" key="5">
    <source>
        <dbReference type="Pfam" id="PF01609"/>
    </source>
</evidence>
<dbReference type="AlphaFoldDB" id="A0A844G9M5"/>
<accession>A0A844G9M5</accession>
<dbReference type="Proteomes" id="UP000435649">
    <property type="component" value="Unassembled WGS sequence"/>
</dbReference>
<dbReference type="PANTHER" id="PTHR33258:SF1">
    <property type="entry name" value="TRANSPOSASE INSL FOR INSERTION SEQUENCE ELEMENT IS186A-RELATED"/>
    <property type="match status" value="1"/>
</dbReference>
<sequence>EAKMTNTIQTAKELTFGTELEYTNISRERAVKAIHSVVGGTIHYTGRKNKGAIKLHTELDLSGNLPCFVMLSNGKMADIRAARENIVIVPDSIYTFDKGYYDLNWFQHIADSGAYFVTRLKDNAKIEFLGQHREANEKRGILRDEIVWFTGYQSARKYPDKLRLIEFRDESTGKEYCFITNNFKLAAASIAGIYKQRWQIEIFFKWIKQNLKIRSFLGTSENAVMTQIYVALIHYLLVAYIKFLHGFKLSFTELTNRIRETLMQNLSLLEILALDRKTIAKPPDWNFPKQLELFNEFLC</sequence>
<comment type="caution">
    <text evidence="6">The sequence shown here is derived from an EMBL/GenBank/DDBJ whole genome shotgun (WGS) entry which is preliminary data.</text>
</comment>
<dbReference type="Pfam" id="PF01609">
    <property type="entry name" value="DDE_Tnp_1"/>
    <property type="match status" value="1"/>
</dbReference>
<dbReference type="SUPFAM" id="SSF53098">
    <property type="entry name" value="Ribonuclease H-like"/>
    <property type="match status" value="1"/>
</dbReference>
<evidence type="ECO:0000313" key="6">
    <source>
        <dbReference type="EMBL" id="MST99644.1"/>
    </source>
</evidence>